<evidence type="ECO:0000259" key="5">
    <source>
        <dbReference type="Pfam" id="PF00149"/>
    </source>
</evidence>
<evidence type="ECO:0000256" key="1">
    <source>
        <dbReference type="ARBA" id="ARBA00022723"/>
    </source>
</evidence>
<gene>
    <name evidence="6" type="ORF">KDX31_04255</name>
</gene>
<keyword evidence="3" id="KW-0408">Iron</keyword>
<comment type="similarity">
    <text evidence="4">Belongs to the cyclic nucleotide phosphodiesterase class-III family.</text>
</comment>
<dbReference type="Pfam" id="PF00149">
    <property type="entry name" value="Metallophos"/>
    <property type="match status" value="1"/>
</dbReference>
<dbReference type="InterPro" id="IPR042283">
    <property type="entry name" value="GpdQ_catalytic"/>
</dbReference>
<dbReference type="InterPro" id="IPR004843">
    <property type="entry name" value="Calcineurin-like_PHP"/>
</dbReference>
<dbReference type="Gene3D" id="3.30.750.180">
    <property type="entry name" value="GpdQ, beta-strand dimerisation domain"/>
    <property type="match status" value="1"/>
</dbReference>
<dbReference type="InterPro" id="IPR042281">
    <property type="entry name" value="GpdQ_beta-strand"/>
</dbReference>
<reference evidence="6" key="1">
    <citation type="submission" date="2021-04" db="EMBL/GenBank/DDBJ databases">
        <title>Oceanospirillales bacteria with DddD are important DMSP degraders in coastal seawater.</title>
        <authorList>
            <person name="Liu J."/>
        </authorList>
    </citation>
    <scope>NUCLEOTIDE SEQUENCE</scope>
    <source>
        <strain evidence="6">GY6</strain>
    </source>
</reference>
<keyword evidence="2" id="KW-0378">Hydrolase</keyword>
<dbReference type="InterPro" id="IPR050884">
    <property type="entry name" value="CNP_phosphodiesterase-III"/>
</dbReference>
<dbReference type="EMBL" id="CP073344">
    <property type="protein sequence ID" value="UTW04237.1"/>
    <property type="molecule type" value="Genomic_DNA"/>
</dbReference>
<dbReference type="PANTHER" id="PTHR42988:SF2">
    <property type="entry name" value="CYCLIC NUCLEOTIDE PHOSPHODIESTERASE CBUA0032-RELATED"/>
    <property type="match status" value="1"/>
</dbReference>
<evidence type="ECO:0000256" key="4">
    <source>
        <dbReference type="ARBA" id="ARBA00025742"/>
    </source>
</evidence>
<keyword evidence="1" id="KW-0479">Metal-binding</keyword>
<evidence type="ECO:0000313" key="6">
    <source>
        <dbReference type="EMBL" id="UTW04237.1"/>
    </source>
</evidence>
<evidence type="ECO:0000256" key="2">
    <source>
        <dbReference type="ARBA" id="ARBA00022801"/>
    </source>
</evidence>
<protein>
    <submittedName>
        <fullName evidence="6">Metallophosphoesterase</fullName>
    </submittedName>
</protein>
<accession>A0ABY5GX79</accession>
<dbReference type="Proteomes" id="UP001059950">
    <property type="component" value="Chromosome"/>
</dbReference>
<evidence type="ECO:0000256" key="3">
    <source>
        <dbReference type="ARBA" id="ARBA00023004"/>
    </source>
</evidence>
<feature type="domain" description="Calcineurin-like phosphoesterase" evidence="5">
    <location>
        <begin position="1"/>
        <end position="213"/>
    </location>
</feature>
<dbReference type="PANTHER" id="PTHR42988">
    <property type="entry name" value="PHOSPHOHYDROLASE"/>
    <property type="match status" value="1"/>
</dbReference>
<dbReference type="Gene3D" id="3.60.21.40">
    <property type="entry name" value="GpdQ, catalytic alpha/beta sandwich domain"/>
    <property type="match status" value="1"/>
</dbReference>
<name>A0ABY5GX79_9GAMM</name>
<organism evidence="6 7">
    <name type="scientific">Amphritea atlantica</name>
    <dbReference type="NCBI Taxonomy" id="355243"/>
    <lineage>
        <taxon>Bacteria</taxon>
        <taxon>Pseudomonadati</taxon>
        <taxon>Pseudomonadota</taxon>
        <taxon>Gammaproteobacteria</taxon>
        <taxon>Oceanospirillales</taxon>
        <taxon>Oceanospirillaceae</taxon>
        <taxon>Amphritea</taxon>
    </lineage>
</organism>
<dbReference type="InterPro" id="IPR029052">
    <property type="entry name" value="Metallo-depent_PP-like"/>
</dbReference>
<sequence length="288" mass="33028">MNLLHISDMHFGPRHWLGESELLLEKLNSYAADIVINTGDNTTDALESEFEAAGNFLKSINCPHIVSIPGNHDKRNMRSTDYFRQYIDDVDVLRPLNRKNCKKNNIFLLGSTNGIKDHFTDINFLKNISINGESILLVCLDANSLYDDNGFVDEEMLRTLSDAISKASYDRILLLNHYSILDTDSDPLFNSRIVVEFMRQHKIEHVFCGHTHQLSIMRSTDLYHRHTFTQYKNGSLSSSNTPNDTNMFLYYENFGTDAMVIHVVRGTVKNRSLTFKEEIIPSFPVVEN</sequence>
<keyword evidence="7" id="KW-1185">Reference proteome</keyword>
<proteinExistence type="inferred from homology"/>
<evidence type="ECO:0000313" key="7">
    <source>
        <dbReference type="Proteomes" id="UP001059950"/>
    </source>
</evidence>
<dbReference type="SUPFAM" id="SSF56300">
    <property type="entry name" value="Metallo-dependent phosphatases"/>
    <property type="match status" value="1"/>
</dbReference>